<dbReference type="Gene3D" id="1.10.10.790">
    <property type="entry name" value="Surp module"/>
    <property type="match status" value="2"/>
</dbReference>
<dbReference type="Pfam" id="PF09750">
    <property type="entry name" value="DRY_EERY"/>
    <property type="match status" value="1"/>
</dbReference>
<feature type="domain" description="SURP motif" evidence="8">
    <location>
        <begin position="353"/>
        <end position="395"/>
    </location>
</feature>
<dbReference type="PANTHER" id="PTHR13161:SF15">
    <property type="entry name" value="SPLICING FACTOR, SUPPRESSOR OF WHITE-APRICOT HOMOLOG"/>
    <property type="match status" value="1"/>
</dbReference>
<name>V4LST2_EUTSA</name>
<gene>
    <name evidence="9" type="ORF">EUTSA_v10015403mg</name>
</gene>
<evidence type="ECO:0000256" key="7">
    <source>
        <dbReference type="SAM" id="MobiDB-lite"/>
    </source>
</evidence>
<dbReference type="PROSITE" id="PS50128">
    <property type="entry name" value="SURP"/>
    <property type="match status" value="2"/>
</dbReference>
<accession>V4LST2</accession>
<reference evidence="9 10" key="1">
    <citation type="journal article" date="2013" name="Front. Plant Sci.">
        <title>The Reference Genome of the Halophytic Plant Eutrema salsugineum.</title>
        <authorList>
            <person name="Yang R."/>
            <person name="Jarvis D.E."/>
            <person name="Chen H."/>
            <person name="Beilstein M.A."/>
            <person name="Grimwood J."/>
            <person name="Jenkins J."/>
            <person name="Shu S."/>
            <person name="Prochnik S."/>
            <person name="Xin M."/>
            <person name="Ma C."/>
            <person name="Schmutz J."/>
            <person name="Wing R.A."/>
            <person name="Mitchell-Olds T."/>
            <person name="Schumaker K.S."/>
            <person name="Wang X."/>
        </authorList>
    </citation>
    <scope>NUCLEOTIDE SEQUENCE [LARGE SCALE GENOMIC DNA]</scope>
</reference>
<keyword evidence="1" id="KW-0507">mRNA processing</keyword>
<dbReference type="eggNOG" id="KOG1847">
    <property type="taxonomic scope" value="Eukaryota"/>
</dbReference>
<keyword evidence="2" id="KW-0677">Repeat</keyword>
<evidence type="ECO:0000256" key="6">
    <source>
        <dbReference type="ARBA" id="ARBA00023187"/>
    </source>
</evidence>
<evidence type="ECO:0000256" key="3">
    <source>
        <dbReference type="ARBA" id="ARBA00022884"/>
    </source>
</evidence>
<dbReference type="InterPro" id="IPR000061">
    <property type="entry name" value="Surp"/>
</dbReference>
<proteinExistence type="predicted"/>
<evidence type="ECO:0000256" key="2">
    <source>
        <dbReference type="ARBA" id="ARBA00022737"/>
    </source>
</evidence>
<feature type="compositionally biased region" description="Basic and acidic residues" evidence="7">
    <location>
        <begin position="240"/>
        <end position="250"/>
    </location>
</feature>
<feature type="compositionally biased region" description="Basic and acidic residues" evidence="7">
    <location>
        <begin position="658"/>
        <end position="667"/>
    </location>
</feature>
<dbReference type="InterPro" id="IPR040397">
    <property type="entry name" value="SWAP"/>
</dbReference>
<dbReference type="EMBL" id="KI517464">
    <property type="protein sequence ID" value="ESQ42948.1"/>
    <property type="molecule type" value="Genomic_DNA"/>
</dbReference>
<feature type="compositionally biased region" description="Polar residues" evidence="7">
    <location>
        <begin position="571"/>
        <end position="581"/>
    </location>
</feature>
<feature type="domain" description="SURP motif" evidence="8">
    <location>
        <begin position="151"/>
        <end position="193"/>
    </location>
</feature>
<dbReference type="Proteomes" id="UP000030689">
    <property type="component" value="Unassembled WGS sequence"/>
</dbReference>
<keyword evidence="4" id="KW-0805">Transcription regulation</keyword>
<keyword evidence="5" id="KW-0804">Transcription</keyword>
<dbReference type="Gramene" id="ESQ42948">
    <property type="protein sequence ID" value="ESQ42948"/>
    <property type="gene ID" value="EUTSA_v10015403mg"/>
</dbReference>
<dbReference type="PANTHER" id="PTHR13161">
    <property type="entry name" value="SPLICING FACTOR SUPPRESSOR OF WHITE APRICOT"/>
    <property type="match status" value="1"/>
</dbReference>
<feature type="compositionally biased region" description="Polar residues" evidence="7">
    <location>
        <begin position="504"/>
        <end position="532"/>
    </location>
</feature>
<feature type="region of interest" description="Disordered" evidence="7">
    <location>
        <begin position="46"/>
        <end position="97"/>
    </location>
</feature>
<protein>
    <recommendedName>
        <fullName evidence="8">SURP motif domain-containing protein</fullName>
    </recommendedName>
</protein>
<dbReference type="InterPro" id="IPR019147">
    <property type="entry name" value="SWAP_N_domain"/>
</dbReference>
<feature type="compositionally biased region" description="Basic residues" evidence="7">
    <location>
        <begin position="621"/>
        <end position="632"/>
    </location>
</feature>
<keyword evidence="3" id="KW-0694">RNA-binding</keyword>
<evidence type="ECO:0000313" key="10">
    <source>
        <dbReference type="Proteomes" id="UP000030689"/>
    </source>
</evidence>
<dbReference type="Pfam" id="PF01805">
    <property type="entry name" value="Surp"/>
    <property type="match status" value="2"/>
</dbReference>
<keyword evidence="10" id="KW-1185">Reference proteome</keyword>
<feature type="compositionally biased region" description="Basic and acidic residues" evidence="7">
    <location>
        <begin position="610"/>
        <end position="620"/>
    </location>
</feature>
<dbReference type="KEGG" id="eus:EUTSA_v10015403mg"/>
<dbReference type="SUPFAM" id="SSF109905">
    <property type="entry name" value="Surp module (SWAP domain)"/>
    <property type="match status" value="2"/>
</dbReference>
<feature type="non-terminal residue" evidence="9">
    <location>
        <position position="667"/>
    </location>
</feature>
<evidence type="ECO:0000256" key="5">
    <source>
        <dbReference type="ARBA" id="ARBA00023163"/>
    </source>
</evidence>
<dbReference type="AlphaFoldDB" id="V4LST2"/>
<dbReference type="GO" id="GO:0003723">
    <property type="term" value="F:RNA binding"/>
    <property type="evidence" value="ECO:0007669"/>
    <property type="project" value="UniProtKB-KW"/>
</dbReference>
<evidence type="ECO:0000256" key="1">
    <source>
        <dbReference type="ARBA" id="ARBA00022664"/>
    </source>
</evidence>
<evidence type="ECO:0000256" key="4">
    <source>
        <dbReference type="ARBA" id="ARBA00023015"/>
    </source>
</evidence>
<dbReference type="GO" id="GO:0000395">
    <property type="term" value="P:mRNA 5'-splice site recognition"/>
    <property type="evidence" value="ECO:0007669"/>
    <property type="project" value="TreeGrafter"/>
</dbReference>
<evidence type="ECO:0000313" key="9">
    <source>
        <dbReference type="EMBL" id="ESQ42948.1"/>
    </source>
</evidence>
<evidence type="ECO:0000259" key="8">
    <source>
        <dbReference type="PROSITE" id="PS50128"/>
    </source>
</evidence>
<keyword evidence="6" id="KW-0508">mRNA splicing</keyword>
<feature type="region of interest" description="Disordered" evidence="7">
    <location>
        <begin position="567"/>
        <end position="667"/>
    </location>
</feature>
<sequence length="667" mass="73194">MDLEIFGRHALSFDDDSMATFVNSPTALVDWNSLLIDRYDVRHLLSSIPPPRPKRRRTISDDPDLESDLNHERYLDLPTESPSPSHDESDINDVSASTNADGFRAVPYSYGSSSDFNDQKIADMDSGFHPSFPVPDYLLQHLPPTEKLHQIMAKTSSFVSKHGGQSEIVLRVKQGGNPTFGFLMPDHHLHPYFRFLVEHQELLTGKSSVEDTKSEGGKDGGALSLLGSVYGTVEDEDTKEEPPMDCKTNESAEGDGGAKVADSNGPEGSKEAAKIATERSAASKHSLPSNDQATFAKRNPSVSAVNVVGRKQINTEDSATEKTFSEKLQSSSMPAQSKLELQIVEPPIEMKRVINKIVDFIQKNGIELEATLAAQDVKYGMFPFLRPASLYHGYYRKVLQEAEELKSCGKGDITKKEDMKQEKMGNDVKDDKPVVLTVDSAKREKLKMVSDKPKAESHKEPFKPVEPQTRITVDANTAAAILQAARRGIRNPQLGILSGKPLDETSQSLGNDGSSNTSSKSLDLAKSTTGQAAASEADTCEAGLSKEQKLKAERLKRAKMFVAMLKPGAQPAQQAESSRSVSVEPLDCGISGLGSNAAKEREGGSLPSEAEPKQADDSGISRKRSKRNYRSRSQRDEDYEMGEEEEDDEERSMDEVTEETKTEKNHS</sequence>
<dbReference type="OrthoDB" id="5836667at2759"/>
<feature type="region of interest" description="Disordered" evidence="7">
    <location>
        <begin position="234"/>
        <end position="298"/>
    </location>
</feature>
<dbReference type="STRING" id="72664.V4LST2"/>
<feature type="compositionally biased region" description="Acidic residues" evidence="7">
    <location>
        <begin position="637"/>
        <end position="657"/>
    </location>
</feature>
<organism evidence="9 10">
    <name type="scientific">Eutrema salsugineum</name>
    <name type="common">Saltwater cress</name>
    <name type="synonym">Sisymbrium salsugineum</name>
    <dbReference type="NCBI Taxonomy" id="72664"/>
    <lineage>
        <taxon>Eukaryota</taxon>
        <taxon>Viridiplantae</taxon>
        <taxon>Streptophyta</taxon>
        <taxon>Embryophyta</taxon>
        <taxon>Tracheophyta</taxon>
        <taxon>Spermatophyta</taxon>
        <taxon>Magnoliopsida</taxon>
        <taxon>eudicotyledons</taxon>
        <taxon>Gunneridae</taxon>
        <taxon>Pentapetalae</taxon>
        <taxon>rosids</taxon>
        <taxon>malvids</taxon>
        <taxon>Brassicales</taxon>
        <taxon>Brassicaceae</taxon>
        <taxon>Eutremeae</taxon>
        <taxon>Eutrema</taxon>
    </lineage>
</organism>
<feature type="region of interest" description="Disordered" evidence="7">
    <location>
        <begin position="493"/>
        <end position="542"/>
    </location>
</feature>
<dbReference type="InterPro" id="IPR035967">
    <property type="entry name" value="SWAP/Surp_sf"/>
</dbReference>
<dbReference type="OMA" id="IAFNYDE"/>
<dbReference type="SMART" id="SM00648">
    <property type="entry name" value="SWAP"/>
    <property type="match status" value="2"/>
</dbReference>
<dbReference type="SMART" id="SM01141">
    <property type="entry name" value="DRY_EERY"/>
    <property type="match status" value="1"/>
</dbReference>
<feature type="compositionally biased region" description="Basic and acidic residues" evidence="7">
    <location>
        <begin position="268"/>
        <end position="277"/>
    </location>
</feature>